<protein>
    <submittedName>
        <fullName evidence="2">PIR Superfamily Protein</fullName>
    </submittedName>
</protein>
<evidence type="ECO:0000256" key="1">
    <source>
        <dbReference type="SAM" id="Phobius"/>
    </source>
</evidence>
<reference evidence="4 5" key="2">
    <citation type="submission" date="2016-05" db="EMBL/GenBank/DDBJ databases">
        <authorList>
            <person name="Naeem Raeece"/>
        </authorList>
    </citation>
    <scope>NUCLEOTIDE SEQUENCE [LARGE SCALE GENOMIC DNA]</scope>
</reference>
<evidence type="ECO:0000313" key="5">
    <source>
        <dbReference type="Proteomes" id="UP000078560"/>
    </source>
</evidence>
<name>A0A1A8WQY9_PLAOA</name>
<dbReference type="EMBL" id="FLQV01003798">
    <property type="protein sequence ID" value="SBT02843.1"/>
    <property type="molecule type" value="Genomic_DNA"/>
</dbReference>
<dbReference type="Proteomes" id="UP000078560">
    <property type="component" value="Unassembled WGS sequence"/>
</dbReference>
<gene>
    <name evidence="3" type="ORF">POVCU1_081380</name>
    <name evidence="2" type="ORF">POVCU2_0087040</name>
</gene>
<dbReference type="InterPro" id="IPR008780">
    <property type="entry name" value="Plasmodium_Vir"/>
</dbReference>
<organism evidence="2 5">
    <name type="scientific">Plasmodium ovale curtisi</name>
    <dbReference type="NCBI Taxonomy" id="864141"/>
    <lineage>
        <taxon>Eukaryota</taxon>
        <taxon>Sar</taxon>
        <taxon>Alveolata</taxon>
        <taxon>Apicomplexa</taxon>
        <taxon>Aconoidasida</taxon>
        <taxon>Haemosporida</taxon>
        <taxon>Plasmodiidae</taxon>
        <taxon>Plasmodium</taxon>
        <taxon>Plasmodium (Plasmodium)</taxon>
    </lineage>
</organism>
<evidence type="ECO:0000313" key="2">
    <source>
        <dbReference type="EMBL" id="SBS94271.1"/>
    </source>
</evidence>
<accession>A0A1A8WQY9</accession>
<dbReference type="Pfam" id="PF05795">
    <property type="entry name" value="Plasmodium_Vir"/>
    <property type="match status" value="3"/>
</dbReference>
<keyword evidence="1" id="KW-0472">Membrane</keyword>
<dbReference type="AlphaFoldDB" id="A0A1A8WQY9"/>
<proteinExistence type="predicted"/>
<dbReference type="Proteomes" id="UP000078546">
    <property type="component" value="Unassembled WGS sequence"/>
</dbReference>
<feature type="transmembrane region" description="Helical" evidence="1">
    <location>
        <begin position="794"/>
        <end position="815"/>
    </location>
</feature>
<dbReference type="EMBL" id="FLQU01001733">
    <property type="protein sequence ID" value="SBS94271.1"/>
    <property type="molecule type" value="Genomic_DNA"/>
</dbReference>
<keyword evidence="1" id="KW-0812">Transmembrane</keyword>
<sequence>MSNSKKDFTLIKLGNKFNFFQELDIYKFYNELSKSCNGNENNNFCNTVSFSVVDDPVVITLLKKLFRNLNYLLKYQDFFVDKITKAEEKHCIHLKYWLYDQIVINNFDEFEINIIFDFLEKHIHNGMLDKSSKTPCNFHRLNVGDIDDIKNMYSYSELFYETETKNYEKILNDYKYLNYFKNGFDLYRKSKIKCSTKENSGYCEEFKEYKNIYEKYGKQSTFLPCQEWLLSALYNKDETLSTKPSQKGLKSIVTLDPDLQKLLERDKPVEQKNLQNFYKLLTGNYEKYTTNSCDSLNEYDVKEKSIVCNLLGFVQKSLEIWRDTYENYDQSSSNKPCDYFNYWLYDKLRHIDATPCDIELLYQLWYKSAIQKTIEKKKTCYNKEYNGFSKEELGNKKRIFEFLEYYNVIRDKLNEVEHKEKNEYCKYVMSIFELYKKMEQNNISNSYREELNLFRHKFFGNELHFLEEKCSDMCLSFVFNEKLKTLCPFKEKNPTELEKKNLKQCENFESRNATGHIGGNDKYDYNFSNLPTYSVYNELNSNITPDTYYSICSKLIPHNENHCGIYNLCNKVVRNLTKLSVMKNHERFDRCAYITHWIYDEITKIPNIISMNIYEKIALREFFNVVYEILRKVGIFDCFLNAFNINFEEQKEKKYLHDYFNNFNSFTCNISSNNNECEKYCEYISFINNLYGKYINRSCYCFKSDGCKDIYPYYFKCDDNYNPYKLFEKLKCNQIEKFSKGLEKVIKPHFVDAHVIWLTEKYGKKAEKPLLKLEKIESSSTPENVCNKITCDPFYIGAIGGFGLMGLFLIFFIFYKFTPLGSYFDNKDARNIKIHSQKGEEEFLENYLEFNRTNMKNRRLRLAYHQA</sequence>
<reference evidence="2" key="1">
    <citation type="submission" date="2016-05" db="EMBL/GenBank/DDBJ databases">
        <authorList>
            <person name="Lavstsen T."/>
            <person name="Jespersen J.S."/>
        </authorList>
    </citation>
    <scope>NUCLEOTIDE SEQUENCE [LARGE SCALE GENOMIC DNA]</scope>
</reference>
<evidence type="ECO:0000313" key="3">
    <source>
        <dbReference type="EMBL" id="SBT02843.1"/>
    </source>
</evidence>
<keyword evidence="1" id="KW-1133">Transmembrane helix</keyword>
<evidence type="ECO:0000313" key="4">
    <source>
        <dbReference type="Proteomes" id="UP000078546"/>
    </source>
</evidence>